<name>A0A542EVH9_9ACTN</name>
<feature type="transmembrane region" description="Helical" evidence="1">
    <location>
        <begin position="12"/>
        <end position="31"/>
    </location>
</feature>
<organism evidence="2 3">
    <name type="scientific">Kribbella jejuensis</name>
    <dbReference type="NCBI Taxonomy" id="236068"/>
    <lineage>
        <taxon>Bacteria</taxon>
        <taxon>Bacillati</taxon>
        <taxon>Actinomycetota</taxon>
        <taxon>Actinomycetes</taxon>
        <taxon>Propionibacteriales</taxon>
        <taxon>Kribbellaceae</taxon>
        <taxon>Kribbella</taxon>
    </lineage>
</organism>
<protein>
    <submittedName>
        <fullName evidence="2">Uncharacterized protein</fullName>
    </submittedName>
</protein>
<proteinExistence type="predicted"/>
<feature type="transmembrane region" description="Helical" evidence="1">
    <location>
        <begin position="144"/>
        <end position="167"/>
    </location>
</feature>
<evidence type="ECO:0000313" key="3">
    <source>
        <dbReference type="Proteomes" id="UP000316298"/>
    </source>
</evidence>
<keyword evidence="3" id="KW-1185">Reference proteome</keyword>
<dbReference type="AlphaFoldDB" id="A0A542EVH9"/>
<keyword evidence="1" id="KW-0472">Membrane</keyword>
<keyword evidence="1" id="KW-0812">Transmembrane</keyword>
<accession>A0A542EVH9</accession>
<evidence type="ECO:0000313" key="2">
    <source>
        <dbReference type="EMBL" id="TQJ19367.1"/>
    </source>
</evidence>
<comment type="caution">
    <text evidence="2">The sequence shown here is derived from an EMBL/GenBank/DDBJ whole genome shotgun (WGS) entry which is preliminary data.</text>
</comment>
<sequence length="187" mass="20245">MSGNVDWPGRGPTWLGVPALVLALVGVLGLAEFSSRERLGRELLNSGVRTTATSVQVDVVPGKSSPFIDDVQVEFLTPEGRRIQAVLDNEEDDRQGMPEGVHPPAPGTRYALPLQLAYRSIDPSVVLAVVDAEEWTADKATPRIYIGLIAGGGSLVLVAMVLLTVGARRRGLAWWQWYAEAPGRHRL</sequence>
<dbReference type="RefSeq" id="WP_141857318.1">
    <property type="nucleotide sequence ID" value="NZ_BAAAKA010000004.1"/>
</dbReference>
<gene>
    <name evidence="2" type="ORF">FB475_3532</name>
</gene>
<reference evidence="2 3" key="1">
    <citation type="submission" date="2019-06" db="EMBL/GenBank/DDBJ databases">
        <title>Sequencing the genomes of 1000 actinobacteria strains.</title>
        <authorList>
            <person name="Klenk H.-P."/>
        </authorList>
    </citation>
    <scope>NUCLEOTIDE SEQUENCE [LARGE SCALE GENOMIC DNA]</scope>
    <source>
        <strain evidence="2 3">DSM 17305</strain>
    </source>
</reference>
<dbReference type="Proteomes" id="UP000316298">
    <property type="component" value="Unassembled WGS sequence"/>
</dbReference>
<evidence type="ECO:0000256" key="1">
    <source>
        <dbReference type="SAM" id="Phobius"/>
    </source>
</evidence>
<keyword evidence="1" id="KW-1133">Transmembrane helix</keyword>
<dbReference type="OrthoDB" id="3826425at2"/>
<dbReference type="EMBL" id="VFMM01000001">
    <property type="protein sequence ID" value="TQJ19367.1"/>
    <property type="molecule type" value="Genomic_DNA"/>
</dbReference>